<evidence type="ECO:0000256" key="1">
    <source>
        <dbReference type="SAM" id="Phobius"/>
    </source>
</evidence>
<accession>A0A9P5AQP5</accession>
<dbReference type="Proteomes" id="UP000730481">
    <property type="component" value="Unassembled WGS sequence"/>
</dbReference>
<keyword evidence="3" id="KW-1185">Reference proteome</keyword>
<dbReference type="AlphaFoldDB" id="A0A9P5AQP5"/>
<dbReference type="OrthoDB" id="5327978at2759"/>
<proteinExistence type="predicted"/>
<dbReference type="PANTHER" id="PTHR31382">
    <property type="entry name" value="NA(+)/H(+) ANTIPORTER"/>
    <property type="match status" value="1"/>
</dbReference>
<reference evidence="2" key="1">
    <citation type="journal article" date="2017" name="Mycologia">
        <title>Fusarium algeriense, sp. nov., a novel toxigenic crown rot pathogen of durum wheat from Algeria is nested in the Fusarium burgessii species complex.</title>
        <authorList>
            <person name="Laraba I."/>
            <person name="Keddad A."/>
            <person name="Boureghda H."/>
            <person name="Abdallah N."/>
            <person name="Vaughan M.M."/>
            <person name="Proctor R.H."/>
            <person name="Busman M."/>
            <person name="O'Donnell K."/>
        </authorList>
    </citation>
    <scope>NUCLEOTIDE SEQUENCE</scope>
    <source>
        <strain evidence="2">NRRL 25174</strain>
    </source>
</reference>
<feature type="transmembrane region" description="Helical" evidence="1">
    <location>
        <begin position="173"/>
        <end position="195"/>
    </location>
</feature>
<sequence length="282" mass="31512">MSIAYGAIVGFDSCKGAKFALKWEWIGNESYLLFPTALGLFTVGTCGAIGIDDLLAFNSCVDVLLNLRGFMYIGAILPWDSFNDPSGTGITWGRLIGIGLLEFIFHRLRAIFTFYKMMPGVCTNWKEVCFMGYFGPIGAGTVFYVEHARHLFPHDGEGDEEETNLVRDMGPTVYWLVLFSIIVHGLSIPALNIFYHYTGNEAIREDPVELRRVSLRVATPPIAVAGDKDTFIAYNCFSRHFDPNRVNLPFNGPREDNSSFLDDDDSGKIRMVEQSKPGMSFV</sequence>
<dbReference type="GO" id="GO:0005886">
    <property type="term" value="C:plasma membrane"/>
    <property type="evidence" value="ECO:0007669"/>
    <property type="project" value="InterPro"/>
</dbReference>
<comment type="caution">
    <text evidence="2">The sequence shown here is derived from an EMBL/GenBank/DDBJ whole genome shotgun (WGS) entry which is preliminary data.</text>
</comment>
<dbReference type="GO" id="GO:0042391">
    <property type="term" value="P:regulation of membrane potential"/>
    <property type="evidence" value="ECO:0007669"/>
    <property type="project" value="InterPro"/>
</dbReference>
<organism evidence="2 3">
    <name type="scientific">Fusarium beomiforme</name>
    <dbReference type="NCBI Taxonomy" id="44412"/>
    <lineage>
        <taxon>Eukaryota</taxon>
        <taxon>Fungi</taxon>
        <taxon>Dikarya</taxon>
        <taxon>Ascomycota</taxon>
        <taxon>Pezizomycotina</taxon>
        <taxon>Sordariomycetes</taxon>
        <taxon>Hypocreomycetidae</taxon>
        <taxon>Hypocreales</taxon>
        <taxon>Nectriaceae</taxon>
        <taxon>Fusarium</taxon>
        <taxon>Fusarium burgessii species complex</taxon>
    </lineage>
</organism>
<reference evidence="2" key="2">
    <citation type="submission" date="2020-02" db="EMBL/GenBank/DDBJ databases">
        <title>Identification and distribution of gene clusters putatively required for synthesis of sphingolipid metabolism inhibitors in phylogenetically diverse species of the filamentous fungus Fusarium.</title>
        <authorList>
            <person name="Kim H.-S."/>
            <person name="Busman M."/>
            <person name="Brown D.W."/>
            <person name="Divon H."/>
            <person name="Uhlig S."/>
            <person name="Proctor R.H."/>
        </authorList>
    </citation>
    <scope>NUCLEOTIDE SEQUENCE</scope>
    <source>
        <strain evidence="2">NRRL 25174</strain>
    </source>
</reference>
<dbReference type="GO" id="GO:0120029">
    <property type="term" value="P:proton export across plasma membrane"/>
    <property type="evidence" value="ECO:0007669"/>
    <property type="project" value="InterPro"/>
</dbReference>
<feature type="transmembrane region" description="Helical" evidence="1">
    <location>
        <begin position="91"/>
        <end position="108"/>
    </location>
</feature>
<dbReference type="GO" id="GO:0036376">
    <property type="term" value="P:sodium ion export across plasma membrane"/>
    <property type="evidence" value="ECO:0007669"/>
    <property type="project" value="InterPro"/>
</dbReference>
<evidence type="ECO:0000313" key="2">
    <source>
        <dbReference type="EMBL" id="KAF4342112.1"/>
    </source>
</evidence>
<dbReference type="GO" id="GO:0015385">
    <property type="term" value="F:sodium:proton antiporter activity"/>
    <property type="evidence" value="ECO:0007669"/>
    <property type="project" value="InterPro"/>
</dbReference>
<protein>
    <submittedName>
        <fullName evidence="2">Plasma membrane antiporter</fullName>
    </submittedName>
</protein>
<evidence type="ECO:0000313" key="3">
    <source>
        <dbReference type="Proteomes" id="UP000730481"/>
    </source>
</evidence>
<feature type="transmembrane region" description="Helical" evidence="1">
    <location>
        <begin position="32"/>
        <end position="51"/>
    </location>
</feature>
<dbReference type="InterPro" id="IPR004712">
    <property type="entry name" value="Na+/H+_antiporter_fungi"/>
</dbReference>
<dbReference type="PANTHER" id="PTHR31382:SF3">
    <property type="entry name" value="SODIUM ION_PROTON EXCHANGER (EUROFUNG)"/>
    <property type="match status" value="1"/>
</dbReference>
<feature type="transmembrane region" description="Helical" evidence="1">
    <location>
        <begin position="128"/>
        <end position="145"/>
    </location>
</feature>
<name>A0A9P5AQP5_9HYPO</name>
<dbReference type="EMBL" id="PVQB02000159">
    <property type="protein sequence ID" value="KAF4342112.1"/>
    <property type="molecule type" value="Genomic_DNA"/>
</dbReference>
<keyword evidence="1" id="KW-0812">Transmembrane</keyword>
<keyword evidence="1" id="KW-1133">Transmembrane helix</keyword>
<gene>
    <name evidence="2" type="ORF">FBEOM_3953</name>
</gene>
<keyword evidence="1" id="KW-0472">Membrane</keyword>